<evidence type="ECO:0000313" key="2">
    <source>
        <dbReference type="EMBL" id="KAK0383375.1"/>
    </source>
</evidence>
<name>A0AA39L480_SARSR</name>
<sequence length="752" mass="84999">MARGRPRRSHSSSSVETVDFSQVRWYQEASVVKAAPSDEDPLDHILFEVQDVTVYPRQDEDEDETDGETSSGYPNVLEVRIKGPFAARGTLIVEDDAQQKARVLVRKSKEIPIEIRTVHQFSIGETELRRPCIWILGRCGAWYEVVPSAAYKPTYDMMAEAVYLYYRILDFYGSPQERVMIPGKRDEITWLFFQYASTVGDGATYEDVAERCEKHALFLFYQFETEREFTVSPDEPLGKKTLWHTTEFYKWLKKRRNDALAAVQRALKNPPNITREAPIRRQNTLVGNPTPPGAILPSTQVKQEISISSRASVESSSDSSEDSTGHGASALPLRVPSAGLVIPEKITGSERAIAQGDSQPVKTPTHPLGETDRLAVRTLIEAVKVVWSLSKSQPVKASYVVQSIYMKYRFPDMRANGTYKKAVEEVFHYYARALLDDPAFAPFHDTHLHTWLLELAAKPFRYEGLGPDKFPFLIVPRKKVERLSKESDQSGGESSSHPTTGGKSLPRGRPRKSNLSIGPSRKRAHDAIDGNSDEEFEPKRSNYFSEADDVMDETTNTWDGSAEQEATTVPYGEPVDFIVRAEPLPSWVTRRSDGAWVCDRNSCDYVVRGETEDIARSRIQKHIAEHAPLRCDREDCSFSVLDEDEDVAQMRMEQHMTDLHGPWKCDREGCDFFARQENGAAEQRRVREHIASHEKQDHKLDLAKSESRPHLPIDHLLEKIRALGQRQDEARAAAAAAATSADAPRIKRKLLL</sequence>
<evidence type="ECO:0000313" key="3">
    <source>
        <dbReference type="Proteomes" id="UP001175261"/>
    </source>
</evidence>
<reference evidence="2" key="1">
    <citation type="submission" date="2022-10" db="EMBL/GenBank/DDBJ databases">
        <title>Determination and structural analysis of whole genome sequence of Sarocladium strictum F4-1.</title>
        <authorList>
            <person name="Hu L."/>
            <person name="Jiang Y."/>
        </authorList>
    </citation>
    <scope>NUCLEOTIDE SEQUENCE</scope>
    <source>
        <strain evidence="2">F4-1</strain>
    </source>
</reference>
<feature type="region of interest" description="Disordered" evidence="1">
    <location>
        <begin position="271"/>
        <end position="331"/>
    </location>
</feature>
<comment type="caution">
    <text evidence="2">The sequence shown here is derived from an EMBL/GenBank/DDBJ whole genome shotgun (WGS) entry which is preliminary data.</text>
</comment>
<feature type="compositionally biased region" description="Polar residues" evidence="1">
    <location>
        <begin position="489"/>
        <end position="502"/>
    </location>
</feature>
<protein>
    <submittedName>
        <fullName evidence="2">Uncharacterized protein</fullName>
    </submittedName>
</protein>
<dbReference type="Proteomes" id="UP001175261">
    <property type="component" value="Unassembled WGS sequence"/>
</dbReference>
<keyword evidence="3" id="KW-1185">Reference proteome</keyword>
<evidence type="ECO:0000256" key="1">
    <source>
        <dbReference type="SAM" id="MobiDB-lite"/>
    </source>
</evidence>
<dbReference type="AlphaFoldDB" id="A0AA39L480"/>
<gene>
    <name evidence="2" type="ORF">NLU13_9288</name>
</gene>
<accession>A0AA39L480</accession>
<dbReference type="EMBL" id="JAPDFR010000009">
    <property type="protein sequence ID" value="KAK0383375.1"/>
    <property type="molecule type" value="Genomic_DNA"/>
</dbReference>
<organism evidence="2 3">
    <name type="scientific">Sarocladium strictum</name>
    <name type="common">Black bundle disease fungus</name>
    <name type="synonym">Acremonium strictum</name>
    <dbReference type="NCBI Taxonomy" id="5046"/>
    <lineage>
        <taxon>Eukaryota</taxon>
        <taxon>Fungi</taxon>
        <taxon>Dikarya</taxon>
        <taxon>Ascomycota</taxon>
        <taxon>Pezizomycotina</taxon>
        <taxon>Sordariomycetes</taxon>
        <taxon>Hypocreomycetidae</taxon>
        <taxon>Hypocreales</taxon>
        <taxon>Sarocladiaceae</taxon>
        <taxon>Sarocladium</taxon>
    </lineage>
</organism>
<feature type="region of interest" description="Disordered" evidence="1">
    <location>
        <begin position="483"/>
        <end position="546"/>
    </location>
</feature>
<proteinExistence type="predicted"/>
<feature type="compositionally biased region" description="Low complexity" evidence="1">
    <location>
        <begin position="304"/>
        <end position="318"/>
    </location>
</feature>